<comment type="caution">
    <text evidence="1">The sequence shown here is derived from an EMBL/GenBank/DDBJ whole genome shotgun (WGS) entry which is preliminary data.</text>
</comment>
<reference evidence="1 2" key="1">
    <citation type="submission" date="2020-04" db="EMBL/GenBank/DDBJ databases">
        <authorList>
            <person name="Klaysubun C."/>
            <person name="Duangmal K."/>
            <person name="Lipun K."/>
        </authorList>
    </citation>
    <scope>NUCLEOTIDE SEQUENCE [LARGE SCALE GENOMIC DNA]</scope>
    <source>
        <strain evidence="1 2">JCM 11839</strain>
    </source>
</reference>
<dbReference type="EMBL" id="JAAXKY010000147">
    <property type="protein sequence ID" value="NMH81427.1"/>
    <property type="molecule type" value="Genomic_DNA"/>
</dbReference>
<organism evidence="1 2">
    <name type="scientific">Pseudonocardia xinjiangensis</name>
    <dbReference type="NCBI Taxonomy" id="75289"/>
    <lineage>
        <taxon>Bacteria</taxon>
        <taxon>Bacillati</taxon>
        <taxon>Actinomycetota</taxon>
        <taxon>Actinomycetes</taxon>
        <taxon>Pseudonocardiales</taxon>
        <taxon>Pseudonocardiaceae</taxon>
        <taxon>Pseudonocardia</taxon>
    </lineage>
</organism>
<accession>A0ABX1RN64</accession>
<dbReference type="RefSeq" id="WP_169399464.1">
    <property type="nucleotide sequence ID" value="NZ_BAAAJH010000020.1"/>
</dbReference>
<keyword evidence="2" id="KW-1185">Reference proteome</keyword>
<protein>
    <submittedName>
        <fullName evidence="1">Uncharacterized protein</fullName>
    </submittedName>
</protein>
<sequence>MDQGDGEVRLSLGEAAGVPFERVPPVRSYPAYNETAHCPHWRAEGAADASPR</sequence>
<gene>
    <name evidence="1" type="ORF">HF577_30590</name>
</gene>
<evidence type="ECO:0000313" key="2">
    <source>
        <dbReference type="Proteomes" id="UP001296706"/>
    </source>
</evidence>
<evidence type="ECO:0000313" key="1">
    <source>
        <dbReference type="EMBL" id="NMH81427.1"/>
    </source>
</evidence>
<name>A0ABX1RN64_9PSEU</name>
<dbReference type="Proteomes" id="UP001296706">
    <property type="component" value="Unassembled WGS sequence"/>
</dbReference>
<proteinExistence type="predicted"/>